<evidence type="ECO:0008006" key="4">
    <source>
        <dbReference type="Google" id="ProtNLM"/>
    </source>
</evidence>
<dbReference type="SUPFAM" id="SSF51905">
    <property type="entry name" value="FAD/NAD(P)-binding domain"/>
    <property type="match status" value="1"/>
</dbReference>
<dbReference type="EMBL" id="AP022587">
    <property type="protein sequence ID" value="BBY21795.1"/>
    <property type="molecule type" value="Genomic_DNA"/>
</dbReference>
<dbReference type="GO" id="GO:0004497">
    <property type="term" value="F:monooxygenase activity"/>
    <property type="evidence" value="ECO:0007669"/>
    <property type="project" value="TreeGrafter"/>
</dbReference>
<evidence type="ECO:0000313" key="3">
    <source>
        <dbReference type="Proteomes" id="UP000467130"/>
    </source>
</evidence>
<protein>
    <recommendedName>
        <fullName evidence="4">Monooxygenase</fullName>
    </recommendedName>
</protein>
<evidence type="ECO:0000256" key="1">
    <source>
        <dbReference type="ARBA" id="ARBA00023002"/>
    </source>
</evidence>
<keyword evidence="1" id="KW-0560">Oxidoreductase</keyword>
<reference evidence="2 3" key="1">
    <citation type="journal article" date="2019" name="Emerg. Microbes Infect.">
        <title>Comprehensive subspecies identification of 175 nontuberculous mycobacteria species based on 7547 genomic profiles.</title>
        <authorList>
            <person name="Matsumoto Y."/>
            <person name="Kinjo T."/>
            <person name="Motooka D."/>
            <person name="Nabeya D."/>
            <person name="Jung N."/>
            <person name="Uechi K."/>
            <person name="Horii T."/>
            <person name="Iida T."/>
            <person name="Fujita J."/>
            <person name="Nakamura S."/>
        </authorList>
    </citation>
    <scope>NUCLEOTIDE SEQUENCE [LARGE SCALE GENOMIC DNA]</scope>
    <source>
        <strain evidence="2 3">JCM 17783</strain>
    </source>
</reference>
<evidence type="ECO:0000313" key="2">
    <source>
        <dbReference type="EMBL" id="BBY21795.1"/>
    </source>
</evidence>
<gene>
    <name evidence="2" type="ORF">MSTO_20000</name>
</gene>
<dbReference type="Gene3D" id="3.50.50.60">
    <property type="entry name" value="FAD/NAD(P)-binding domain"/>
    <property type="match status" value="1"/>
</dbReference>
<dbReference type="GO" id="GO:0005829">
    <property type="term" value="C:cytosol"/>
    <property type="evidence" value="ECO:0007669"/>
    <property type="project" value="TreeGrafter"/>
</dbReference>
<dbReference type="AlphaFoldDB" id="A0A7I7Q605"/>
<dbReference type="Proteomes" id="UP000467130">
    <property type="component" value="Chromosome"/>
</dbReference>
<dbReference type="InterPro" id="IPR050982">
    <property type="entry name" value="Auxin_biosynth/cation_transpt"/>
</dbReference>
<dbReference type="PANTHER" id="PTHR43539:SF78">
    <property type="entry name" value="FLAVIN-CONTAINING MONOOXYGENASE"/>
    <property type="match status" value="1"/>
</dbReference>
<accession>A0A7I7Q605</accession>
<sequence>MEIAHDLSTGTTAKVWLSVRTPPNIMPRNGPAGLPNDVVSIPLYHLPARLSDRIATAARLKAFGDLSEFGLPVPSEGPFARAHRLHVAPTVIDPEVIDAIRAGSVEVVPALCAFEGSDVVLADGRRINPDAVIAATGYRTGLQPLVGHLGVLTSGGVPLHLVPAPAADGLYFHGIVSRPALIGYLAKQSRALAKRIASDER</sequence>
<keyword evidence="3" id="KW-1185">Reference proteome</keyword>
<proteinExistence type="predicted"/>
<name>A0A7I7Q605_9MYCO</name>
<organism evidence="2 3">
    <name type="scientific">Mycobacterium stomatepiae</name>
    <dbReference type="NCBI Taxonomy" id="470076"/>
    <lineage>
        <taxon>Bacteria</taxon>
        <taxon>Bacillati</taxon>
        <taxon>Actinomycetota</taxon>
        <taxon>Actinomycetes</taxon>
        <taxon>Mycobacteriales</taxon>
        <taxon>Mycobacteriaceae</taxon>
        <taxon>Mycobacterium</taxon>
        <taxon>Mycobacterium simiae complex</taxon>
    </lineage>
</organism>
<dbReference type="InterPro" id="IPR036188">
    <property type="entry name" value="FAD/NAD-bd_sf"/>
</dbReference>
<dbReference type="PANTHER" id="PTHR43539">
    <property type="entry name" value="FLAVIN-BINDING MONOOXYGENASE-LIKE PROTEIN (AFU_ORTHOLOGUE AFUA_4G09220)"/>
    <property type="match status" value="1"/>
</dbReference>
<dbReference type="GO" id="GO:0050660">
    <property type="term" value="F:flavin adenine dinucleotide binding"/>
    <property type="evidence" value="ECO:0007669"/>
    <property type="project" value="TreeGrafter"/>
</dbReference>
<dbReference type="KEGG" id="msto:MSTO_20000"/>